<dbReference type="eggNOG" id="COG3903">
    <property type="taxonomic scope" value="Bacteria"/>
</dbReference>
<dbReference type="Pfam" id="PF00931">
    <property type="entry name" value="NB-ARC"/>
    <property type="match status" value="1"/>
</dbReference>
<dbReference type="Gene3D" id="1.25.40.10">
    <property type="entry name" value="Tetratricopeptide repeat domain"/>
    <property type="match status" value="1"/>
</dbReference>
<evidence type="ECO:0000313" key="3">
    <source>
        <dbReference type="EMBL" id="EWC64521.1"/>
    </source>
</evidence>
<comment type="caution">
    <text evidence="3">The sequence shown here is derived from an EMBL/GenBank/DDBJ whole genome shotgun (WGS) entry which is preliminary data.</text>
</comment>
<feature type="region of interest" description="Disordered" evidence="1">
    <location>
        <begin position="641"/>
        <end position="666"/>
    </location>
</feature>
<evidence type="ECO:0000259" key="2">
    <source>
        <dbReference type="Pfam" id="PF00931"/>
    </source>
</evidence>
<dbReference type="InterPro" id="IPR002182">
    <property type="entry name" value="NB-ARC"/>
</dbReference>
<dbReference type="EMBL" id="AYXG01000004">
    <property type="protein sequence ID" value="EWC64521.1"/>
    <property type="molecule type" value="Genomic_DNA"/>
</dbReference>
<dbReference type="AlphaFoldDB" id="W7J673"/>
<dbReference type="Gene3D" id="3.40.50.300">
    <property type="entry name" value="P-loop containing nucleotide triphosphate hydrolases"/>
    <property type="match status" value="1"/>
</dbReference>
<dbReference type="PANTHER" id="PTHR47691:SF3">
    <property type="entry name" value="HTH-TYPE TRANSCRIPTIONAL REGULATOR RV0890C-RELATED"/>
    <property type="match status" value="1"/>
</dbReference>
<dbReference type="Proteomes" id="UP000019277">
    <property type="component" value="Unassembled WGS sequence"/>
</dbReference>
<dbReference type="GO" id="GO:0043531">
    <property type="term" value="F:ADP binding"/>
    <property type="evidence" value="ECO:0007669"/>
    <property type="project" value="InterPro"/>
</dbReference>
<feature type="domain" description="NB-ARC" evidence="2">
    <location>
        <begin position="25"/>
        <end position="174"/>
    </location>
</feature>
<dbReference type="PATRIC" id="fig|909613.9.peg.134"/>
<name>W7J673_9PSEU</name>
<dbReference type="InterPro" id="IPR027417">
    <property type="entry name" value="P-loop_NTPase"/>
</dbReference>
<dbReference type="PANTHER" id="PTHR47691">
    <property type="entry name" value="REGULATOR-RELATED"/>
    <property type="match status" value="1"/>
</dbReference>
<dbReference type="PRINTS" id="PR00364">
    <property type="entry name" value="DISEASERSIST"/>
</dbReference>
<gene>
    <name evidence="3" type="ORF">UO65_0128</name>
</gene>
<dbReference type="SUPFAM" id="SSF52540">
    <property type="entry name" value="P-loop containing nucleoside triphosphate hydrolases"/>
    <property type="match status" value="1"/>
</dbReference>
<dbReference type="InterPro" id="IPR011990">
    <property type="entry name" value="TPR-like_helical_dom_sf"/>
</dbReference>
<keyword evidence="4" id="KW-1185">Reference proteome</keyword>
<feature type="compositionally biased region" description="Basic and acidic residues" evidence="1">
    <location>
        <begin position="650"/>
        <end position="659"/>
    </location>
</feature>
<dbReference type="SMART" id="SM00028">
    <property type="entry name" value="TPR"/>
    <property type="match status" value="4"/>
</dbReference>
<organism evidence="3 4">
    <name type="scientific">Actinokineospora spheciospongiae</name>
    <dbReference type="NCBI Taxonomy" id="909613"/>
    <lineage>
        <taxon>Bacteria</taxon>
        <taxon>Bacillati</taxon>
        <taxon>Actinomycetota</taxon>
        <taxon>Actinomycetes</taxon>
        <taxon>Pseudonocardiales</taxon>
        <taxon>Pseudonocardiaceae</taxon>
        <taxon>Actinokineospora</taxon>
    </lineage>
</organism>
<protein>
    <submittedName>
        <fullName evidence="3">Transcriptional regulator, SARP family</fullName>
    </submittedName>
</protein>
<evidence type="ECO:0000256" key="1">
    <source>
        <dbReference type="SAM" id="MobiDB-lite"/>
    </source>
</evidence>
<proteinExistence type="predicted"/>
<dbReference type="STRING" id="909613.UO65_0128"/>
<dbReference type="Pfam" id="PF13424">
    <property type="entry name" value="TPR_12"/>
    <property type="match status" value="2"/>
</dbReference>
<accession>W7J673</accession>
<dbReference type="SUPFAM" id="SSF48452">
    <property type="entry name" value="TPR-like"/>
    <property type="match status" value="1"/>
</dbReference>
<reference evidence="3 4" key="1">
    <citation type="journal article" date="2014" name="Genome Announc.">
        <title>Draft Genome Sequence of the Antitrypanosomally Active Sponge-Associated Bacterium Actinokineospora sp. Strain EG49.</title>
        <authorList>
            <person name="Harjes J."/>
            <person name="Ryu T."/>
            <person name="Abdelmohsen U.R."/>
            <person name="Moitinho-Silva L."/>
            <person name="Horn H."/>
            <person name="Ravasi T."/>
            <person name="Hentschel U."/>
        </authorList>
    </citation>
    <scope>NUCLEOTIDE SEQUENCE [LARGE SCALE GENOMIC DNA]</scope>
    <source>
        <strain evidence="3 4">EG49</strain>
    </source>
</reference>
<evidence type="ECO:0000313" key="4">
    <source>
        <dbReference type="Proteomes" id="UP000019277"/>
    </source>
</evidence>
<dbReference type="InterPro" id="IPR019734">
    <property type="entry name" value="TPR_rpt"/>
</dbReference>
<sequence>MGRDTSMRQMTDEVGRATVGKWMPLIGIDGPAGIGKTALAVAWAHDIADRYPDGTLFANLRGHDPSNKPADPADVLQDFLFALGMPPEAVPGHLEARAASLRTMLRNQRVLLVLDNAVDSDQVRPLLPSSSGCLVVVTSRTRLGGLCARDGAVRLTLAPLSDAEGVALLTLVVGRRVTDDQEAAHELARQCGGLPLALRIAAERVTNHEHLALPRLTGIMSSRSRRLDALSAGGDESTTIRAVFSWSYVAQPAEAACLFRMLSLHPGPTFGLDAAAALAGATTQQTQRWLDRLVDAHLLEQPDLGRYSFHDLIRLYASERAEIEESEGDRRAALGRVLDWYLHTAAAAMHSLSPQREPIILDDPVTGVTPITFDDIDAASTWCEDELKNLAVVTRVAAEQGFVQVATAMPAVLCDYFYRRKPWSLWTRAHMLSLDVARRQGHAARQGWILNNLGNAHIDLGQPRTAIRFYDEALRVRRSIDDRSGQAWSRVGLGRCYAALTEPRHAAHHFARAMHGFADLGDRWGWAIALSYLGDTCRLLGQHRTAIDYHHQAVEVLRELGDRQAEGCSLEKLGAVYSDLEDWPSAIESLHHAGTILGEIGDRWGYAQTMTTLGDLQQRKGSPDLASAAWQDAANAFEELQDPRASTVRGKLERLREEQVSIPGGG</sequence>